<protein>
    <submittedName>
        <fullName evidence="1">Uncharacterized protein</fullName>
    </submittedName>
</protein>
<name>A0ABP3NE57_SACER</name>
<proteinExistence type="predicted"/>
<evidence type="ECO:0000313" key="2">
    <source>
        <dbReference type="Proteomes" id="UP001500729"/>
    </source>
</evidence>
<comment type="caution">
    <text evidence="1">The sequence shown here is derived from an EMBL/GenBank/DDBJ whole genome shotgun (WGS) entry which is preliminary data.</text>
</comment>
<keyword evidence="2" id="KW-1185">Reference proteome</keyword>
<sequence>MTSDRPILPILPSAWRCRSAPSWSASDVSGVDAVQLEQFETLDAQSPQCLFHLVTQDDRPPVEPPLA</sequence>
<evidence type="ECO:0000313" key="1">
    <source>
        <dbReference type="EMBL" id="GAA0539891.1"/>
    </source>
</evidence>
<reference evidence="2" key="1">
    <citation type="journal article" date="2019" name="Int. J. Syst. Evol. Microbiol.">
        <title>The Global Catalogue of Microorganisms (GCM) 10K type strain sequencing project: providing services to taxonomists for standard genome sequencing and annotation.</title>
        <authorList>
            <consortium name="The Broad Institute Genomics Platform"/>
            <consortium name="The Broad Institute Genome Sequencing Center for Infectious Disease"/>
            <person name="Wu L."/>
            <person name="Ma J."/>
        </authorList>
    </citation>
    <scope>NUCLEOTIDE SEQUENCE [LARGE SCALE GENOMIC DNA]</scope>
    <source>
        <strain evidence="2">JCM 10303</strain>
    </source>
</reference>
<organism evidence="1 2">
    <name type="scientific">Saccharopolyspora erythraea</name>
    <name type="common">Streptomyces erythraeus</name>
    <dbReference type="NCBI Taxonomy" id="1836"/>
    <lineage>
        <taxon>Bacteria</taxon>
        <taxon>Bacillati</taxon>
        <taxon>Actinomycetota</taxon>
        <taxon>Actinomycetes</taxon>
        <taxon>Pseudonocardiales</taxon>
        <taxon>Pseudonocardiaceae</taxon>
        <taxon>Saccharopolyspora</taxon>
    </lineage>
</organism>
<accession>A0ABP3NE57</accession>
<dbReference type="Proteomes" id="UP001500729">
    <property type="component" value="Unassembled WGS sequence"/>
</dbReference>
<dbReference type="EMBL" id="BAAAGS010000030">
    <property type="protein sequence ID" value="GAA0539891.1"/>
    <property type="molecule type" value="Genomic_DNA"/>
</dbReference>
<gene>
    <name evidence="1" type="ORF">GCM10009533_43790</name>
</gene>